<reference evidence="1" key="1">
    <citation type="submission" date="2022-07" db="EMBL/GenBank/DDBJ databases">
        <title>Enhanced cultured diversity of the mouse gut microbiota enables custom-made synthetic communities.</title>
        <authorList>
            <person name="Afrizal A."/>
        </authorList>
    </citation>
    <scope>NUCLEOTIDE SEQUENCE</scope>
    <source>
        <strain evidence="1">DSM 29186</strain>
    </source>
</reference>
<comment type="caution">
    <text evidence="1">The sequence shown here is derived from an EMBL/GenBank/DDBJ whole genome shotgun (WGS) entry which is preliminary data.</text>
</comment>
<gene>
    <name evidence="1" type="ORF">NSA58_00710</name>
</gene>
<dbReference type="EMBL" id="JANKBY010000004">
    <property type="protein sequence ID" value="MCR1821294.1"/>
    <property type="molecule type" value="Genomic_DNA"/>
</dbReference>
<protein>
    <submittedName>
        <fullName evidence="1">Major capsid protein</fullName>
    </submittedName>
</protein>
<proteinExistence type="predicted"/>
<dbReference type="Proteomes" id="UP001140817">
    <property type="component" value="Unassembled WGS sequence"/>
</dbReference>
<dbReference type="InterPro" id="IPR005564">
    <property type="entry name" value="Major_capsid_GpE"/>
</dbReference>
<evidence type="ECO:0000313" key="1">
    <source>
        <dbReference type="EMBL" id="MCR1821294.1"/>
    </source>
</evidence>
<evidence type="ECO:0000313" key="2">
    <source>
        <dbReference type="Proteomes" id="UP001140817"/>
    </source>
</evidence>
<sequence length="365" mass="40156">MANINLFDYINAKEIGAYVTDKPENKIPYFGETLFPAEKQLGIDASWLKGSNGLPIAIQPSNYDAKARLREKEGFDSVSIEMAFFREAIRIGEKDRQQMNLLLSSPQSAVALPLIRKIFDEAGRLVEGVRVQAEIMRMQLLTAGKINVTSADGRAKYIYDYNQVNKFKCRQGAGAWGTDTADPVKDIIAWCDEMELQRGTRPVRVVMNRNTFLKLYGSKLLHLMMYPNDSKLNYFISEEQVKAFVESVTGCSIFVYSKKVANLNHATGLADSTPVALIPDNTVCLMPGGALGKTKFGTTPEESDLMTGSDAQVSIVNTGTAIMTYKEKHPVQVNTIVSSVMIPSFEAIDDCAICDASSVSSSGIK</sequence>
<name>A0A9X2RZY4_9FIRM</name>
<dbReference type="Gene3D" id="3.90.1690.10">
    <property type="entry name" value="phage-related protein like domain"/>
    <property type="match status" value="1"/>
</dbReference>
<dbReference type="RefSeq" id="WP_257559948.1">
    <property type="nucleotide sequence ID" value="NZ_JANKBY010000004.1"/>
</dbReference>
<dbReference type="AlphaFoldDB" id="A0A9X2RZY4"/>
<dbReference type="InterPro" id="IPR053738">
    <property type="entry name" value="Lambda_capsid_assembly"/>
</dbReference>
<organism evidence="1 2">
    <name type="scientific">Terrisporobacter muris</name>
    <dbReference type="NCBI Taxonomy" id="2963284"/>
    <lineage>
        <taxon>Bacteria</taxon>
        <taxon>Bacillati</taxon>
        <taxon>Bacillota</taxon>
        <taxon>Clostridia</taxon>
        <taxon>Peptostreptococcales</taxon>
        <taxon>Peptostreptococcaceae</taxon>
        <taxon>Terrisporobacter</taxon>
    </lineage>
</organism>
<keyword evidence="2" id="KW-1185">Reference proteome</keyword>
<accession>A0A9X2RZY4</accession>
<dbReference type="Pfam" id="PF03864">
    <property type="entry name" value="Phage_cap_E"/>
    <property type="match status" value="1"/>
</dbReference>